<protein>
    <submittedName>
        <fullName evidence="1">Uncharacterized protein</fullName>
    </submittedName>
</protein>
<evidence type="ECO:0000313" key="2">
    <source>
        <dbReference type="Proteomes" id="UP000240429"/>
    </source>
</evidence>
<sequence>MGRADVLVQFWALRYLTEMKQDPDDNSRAHIKGKYLTQESEYTNTNAPFGQLLVLDLTPKTSSGGTLRVDEVAWLATHRPHGATTDRLVLAGIVTGQPRHPLHLLTLIEAVPRFLDADRSPPVGEAWR</sequence>
<name>A0A2P8PTF8_9ACTN</name>
<evidence type="ECO:0000313" key="1">
    <source>
        <dbReference type="EMBL" id="PSM37286.1"/>
    </source>
</evidence>
<organism evidence="1 2">
    <name type="scientific">Streptomyces dioscori</name>
    <dbReference type="NCBI Taxonomy" id="2109333"/>
    <lineage>
        <taxon>Bacteria</taxon>
        <taxon>Bacillati</taxon>
        <taxon>Actinomycetota</taxon>
        <taxon>Actinomycetes</taxon>
        <taxon>Kitasatosporales</taxon>
        <taxon>Streptomycetaceae</taxon>
        <taxon>Streptomyces</taxon>
        <taxon>Streptomyces aurantiacus group</taxon>
    </lineage>
</organism>
<reference evidence="1 2" key="1">
    <citation type="submission" date="2018-03" db="EMBL/GenBank/DDBJ databases">
        <title>Streptomyces dioscori sp. nov., a novel endophytic actinobacterium isolated from bulbil of Dioscorea bulbifera L.</title>
        <authorList>
            <person name="Zhikuan W."/>
        </authorList>
    </citation>
    <scope>NUCLEOTIDE SEQUENCE [LARGE SCALE GENOMIC DNA]</scope>
    <source>
        <strain evidence="1 2">A217</strain>
    </source>
</reference>
<accession>A0A2P8PTF8</accession>
<comment type="caution">
    <text evidence="1">The sequence shown here is derived from an EMBL/GenBank/DDBJ whole genome shotgun (WGS) entry which is preliminary data.</text>
</comment>
<dbReference type="EMBL" id="PYBJ01000044">
    <property type="protein sequence ID" value="PSM37286.1"/>
    <property type="molecule type" value="Genomic_DNA"/>
</dbReference>
<proteinExistence type="predicted"/>
<gene>
    <name evidence="1" type="ORF">C6Y14_43275</name>
</gene>
<keyword evidence="2" id="KW-1185">Reference proteome</keyword>
<dbReference type="Proteomes" id="UP000240429">
    <property type="component" value="Unassembled WGS sequence"/>
</dbReference>
<dbReference type="AlphaFoldDB" id="A0A2P8PTF8"/>